<dbReference type="InterPro" id="IPR037523">
    <property type="entry name" value="VOC_core"/>
</dbReference>
<evidence type="ECO:0000313" key="2">
    <source>
        <dbReference type="EMBL" id="EFH86890.1"/>
    </source>
</evidence>
<dbReference type="EC" id="1.13.11.39" evidence="2"/>
<sequence length="199" mass="22297">MLHPSEQHALICPTFHHFGVITAHLEEMLDWYAKVLGMTAVQASHGLVFLSNDRAHHRLAVLSLPGTRDTVAPYPHAKIQHVAFEYATIDDLLTSWERLKEWGIEPVLAADHGPTTAFYYQDPDGNSIEVFVDNFGDWDASSEYMRTSPDFQRNPMGAFVDPAQMREAHKAGATAAELHRRAKAGEFPPARPMNPQILL</sequence>
<dbReference type="RefSeq" id="WP_007911577.1">
    <property type="nucleotide sequence ID" value="NZ_ADVG01000002.1"/>
</dbReference>
<dbReference type="InterPro" id="IPR004360">
    <property type="entry name" value="Glyas_Fos-R_dOase_dom"/>
</dbReference>
<organism evidence="2 3">
    <name type="scientific">Ktedonobacter racemifer DSM 44963</name>
    <dbReference type="NCBI Taxonomy" id="485913"/>
    <lineage>
        <taxon>Bacteria</taxon>
        <taxon>Bacillati</taxon>
        <taxon>Chloroflexota</taxon>
        <taxon>Ktedonobacteria</taxon>
        <taxon>Ktedonobacterales</taxon>
        <taxon>Ktedonobacteraceae</taxon>
        <taxon>Ktedonobacter</taxon>
    </lineage>
</organism>
<name>D6TM90_KTERA</name>
<dbReference type="Pfam" id="PF00903">
    <property type="entry name" value="Glyoxalase"/>
    <property type="match status" value="1"/>
</dbReference>
<dbReference type="InterPro" id="IPR029068">
    <property type="entry name" value="Glyas_Bleomycin-R_OHBP_Dase"/>
</dbReference>
<dbReference type="SUPFAM" id="SSF54593">
    <property type="entry name" value="Glyoxalase/Bleomycin resistance protein/Dihydroxybiphenyl dioxygenase"/>
    <property type="match status" value="1"/>
</dbReference>
<feature type="domain" description="VOC" evidence="1">
    <location>
        <begin position="14"/>
        <end position="133"/>
    </location>
</feature>
<dbReference type="STRING" id="485913.Krac_8207"/>
<dbReference type="InParanoid" id="D6TM90"/>
<protein>
    <submittedName>
        <fullName evidence="2">Biphenyl-2,3-diol 1,2-dioxygenase</fullName>
        <ecNumber evidence="2">1.13.11.39</ecNumber>
    </submittedName>
</protein>
<dbReference type="EMBL" id="ADVG01000002">
    <property type="protein sequence ID" value="EFH86890.1"/>
    <property type="molecule type" value="Genomic_DNA"/>
</dbReference>
<dbReference type="OrthoDB" id="1177764at2"/>
<dbReference type="AlphaFoldDB" id="D6TM90"/>
<dbReference type="PANTHER" id="PTHR43279:SF1">
    <property type="entry name" value="CATECHOL-2,3-DIOXYGENASE"/>
    <property type="match status" value="1"/>
</dbReference>
<comment type="caution">
    <text evidence="2">The sequence shown here is derived from an EMBL/GenBank/DDBJ whole genome shotgun (WGS) entry which is preliminary data.</text>
</comment>
<dbReference type="PROSITE" id="PS51819">
    <property type="entry name" value="VOC"/>
    <property type="match status" value="1"/>
</dbReference>
<reference evidence="2 3" key="1">
    <citation type="journal article" date="2011" name="Stand. Genomic Sci.">
        <title>Non-contiguous finished genome sequence and contextual data of the filamentous soil bacterium Ktedonobacter racemifer type strain (SOSP1-21).</title>
        <authorList>
            <person name="Chang Y.J."/>
            <person name="Land M."/>
            <person name="Hauser L."/>
            <person name="Chertkov O."/>
            <person name="Del Rio T.G."/>
            <person name="Nolan M."/>
            <person name="Copeland A."/>
            <person name="Tice H."/>
            <person name="Cheng J.F."/>
            <person name="Lucas S."/>
            <person name="Han C."/>
            <person name="Goodwin L."/>
            <person name="Pitluck S."/>
            <person name="Ivanova N."/>
            <person name="Ovchinikova G."/>
            <person name="Pati A."/>
            <person name="Chen A."/>
            <person name="Palaniappan K."/>
            <person name="Mavromatis K."/>
            <person name="Liolios K."/>
            <person name="Brettin T."/>
            <person name="Fiebig A."/>
            <person name="Rohde M."/>
            <person name="Abt B."/>
            <person name="Goker M."/>
            <person name="Detter J.C."/>
            <person name="Woyke T."/>
            <person name="Bristow J."/>
            <person name="Eisen J.A."/>
            <person name="Markowitz V."/>
            <person name="Hugenholtz P."/>
            <person name="Kyrpides N.C."/>
            <person name="Klenk H.P."/>
            <person name="Lapidus A."/>
        </authorList>
    </citation>
    <scope>NUCLEOTIDE SEQUENCE [LARGE SCALE GENOMIC DNA]</scope>
    <source>
        <strain evidence="3">DSM 44963</strain>
    </source>
</reference>
<dbReference type="eggNOG" id="COG0346">
    <property type="taxonomic scope" value="Bacteria"/>
</dbReference>
<dbReference type="Gene3D" id="3.10.180.10">
    <property type="entry name" value="2,3-Dihydroxybiphenyl 1,2-Dioxygenase, domain 1"/>
    <property type="match status" value="1"/>
</dbReference>
<dbReference type="Proteomes" id="UP000004508">
    <property type="component" value="Unassembled WGS sequence"/>
</dbReference>
<gene>
    <name evidence="2" type="ORF">Krac_8207</name>
</gene>
<keyword evidence="2" id="KW-0223">Dioxygenase</keyword>
<accession>D6TM90</accession>
<evidence type="ECO:0000259" key="1">
    <source>
        <dbReference type="PROSITE" id="PS51819"/>
    </source>
</evidence>
<proteinExistence type="predicted"/>
<keyword evidence="2" id="KW-0560">Oxidoreductase</keyword>
<dbReference type="PANTHER" id="PTHR43279">
    <property type="entry name" value="CATECHOL-2,3-DIOXYGENASE"/>
    <property type="match status" value="1"/>
</dbReference>
<dbReference type="GO" id="GO:0018583">
    <property type="term" value="F:biphenyl-2,3-diol 1,2-dioxygenase activity"/>
    <property type="evidence" value="ECO:0007669"/>
    <property type="project" value="UniProtKB-EC"/>
</dbReference>
<evidence type="ECO:0000313" key="3">
    <source>
        <dbReference type="Proteomes" id="UP000004508"/>
    </source>
</evidence>
<keyword evidence="3" id="KW-1185">Reference proteome</keyword>